<feature type="binding site" evidence="4">
    <location>
        <position position="204"/>
    </location>
    <ligand>
        <name>pyruvate</name>
        <dbReference type="ChEBI" id="CHEBI:15361"/>
    </ligand>
</feature>
<dbReference type="PRINTS" id="PR00146">
    <property type="entry name" value="DHPICSNTHASE"/>
</dbReference>
<evidence type="ECO:0000313" key="5">
    <source>
        <dbReference type="EMBL" id="SDB49138.1"/>
    </source>
</evidence>
<evidence type="ECO:0000313" key="6">
    <source>
        <dbReference type="Proteomes" id="UP000199071"/>
    </source>
</evidence>
<dbReference type="Proteomes" id="UP000199071">
    <property type="component" value="Unassembled WGS sequence"/>
</dbReference>
<dbReference type="PANTHER" id="PTHR12128">
    <property type="entry name" value="DIHYDRODIPICOLINATE SYNTHASE"/>
    <property type="match status" value="1"/>
</dbReference>
<gene>
    <name evidence="5" type="ORF">SAMN02982931_03840</name>
</gene>
<reference evidence="5 6" key="1">
    <citation type="submission" date="2016-10" db="EMBL/GenBank/DDBJ databases">
        <authorList>
            <person name="de Groot N.N."/>
        </authorList>
    </citation>
    <scope>NUCLEOTIDE SEQUENCE [LARGE SCALE GENOMIC DNA]</scope>
    <source>
        <strain evidence="5 6">ATCC 35022</strain>
    </source>
</reference>
<sequence length="311" mass="33339">MTWTGVFPAITTKLKADGALDVAATQASIDRVIANGVSGVIVLPMLGENASLTQAERDTVVTAAKEVVAGRVPLLCGLAEGSTDNAAAAARNYKALGAEGLMVFPSLVYRTDRRETVAWYRGVGTASDLPIMIYNNPIAYSVDVDVPTLEQLADVDSIVCIKEESGDIRRVTDLYNAFGDRFSVFCGVDDLILESVALGVTGWVSGMTNAWPAECVKIFNGARAGDFDGVRPLYRLMTPAFHLDTDVKLVQYIKLAEHMAYGAPEGVRAPRLPLEGEERARVEAVIARTIDDLARLPADRLTVGGPHAFPV</sequence>
<keyword evidence="1 2" id="KW-0456">Lyase</keyword>
<feature type="active site" description="Proton donor/acceptor" evidence="3">
    <location>
        <position position="134"/>
    </location>
</feature>
<dbReference type="SUPFAM" id="SSF51569">
    <property type="entry name" value="Aldolase"/>
    <property type="match status" value="1"/>
</dbReference>
<comment type="similarity">
    <text evidence="2">Belongs to the DapA family.</text>
</comment>
<accession>A0A1G6DVJ1</accession>
<organism evidence="5 6">
    <name type="scientific">Bauldia litoralis</name>
    <dbReference type="NCBI Taxonomy" id="665467"/>
    <lineage>
        <taxon>Bacteria</taxon>
        <taxon>Pseudomonadati</taxon>
        <taxon>Pseudomonadota</taxon>
        <taxon>Alphaproteobacteria</taxon>
        <taxon>Hyphomicrobiales</taxon>
        <taxon>Kaistiaceae</taxon>
        <taxon>Bauldia</taxon>
    </lineage>
</organism>
<dbReference type="InterPro" id="IPR002220">
    <property type="entry name" value="DapA-like"/>
</dbReference>
<keyword evidence="6" id="KW-1185">Reference proteome</keyword>
<dbReference type="Pfam" id="PF00701">
    <property type="entry name" value="DHDPS"/>
    <property type="match status" value="1"/>
</dbReference>
<evidence type="ECO:0000256" key="1">
    <source>
        <dbReference type="ARBA" id="ARBA00023239"/>
    </source>
</evidence>
<dbReference type="EMBL" id="FMXQ01000008">
    <property type="protein sequence ID" value="SDB49138.1"/>
    <property type="molecule type" value="Genomic_DNA"/>
</dbReference>
<dbReference type="PIRSF" id="PIRSF001365">
    <property type="entry name" value="DHDPS"/>
    <property type="match status" value="1"/>
</dbReference>
<dbReference type="Gene3D" id="3.20.20.70">
    <property type="entry name" value="Aldolase class I"/>
    <property type="match status" value="1"/>
</dbReference>
<dbReference type="InterPro" id="IPR013785">
    <property type="entry name" value="Aldolase_TIM"/>
</dbReference>
<dbReference type="SMART" id="SM01130">
    <property type="entry name" value="DHDPS"/>
    <property type="match status" value="1"/>
</dbReference>
<dbReference type="PANTHER" id="PTHR12128:SF72">
    <property type="entry name" value="DIHYDRODIPICOLINATE SYNTHASE"/>
    <property type="match status" value="1"/>
</dbReference>
<dbReference type="STRING" id="665467.SAMN02982931_03840"/>
<name>A0A1G6DVJ1_9HYPH</name>
<dbReference type="GO" id="GO:0008840">
    <property type="term" value="F:4-hydroxy-tetrahydrodipicolinate synthase activity"/>
    <property type="evidence" value="ECO:0007669"/>
    <property type="project" value="TreeGrafter"/>
</dbReference>
<evidence type="ECO:0000256" key="3">
    <source>
        <dbReference type="PIRSR" id="PIRSR001365-1"/>
    </source>
</evidence>
<evidence type="ECO:0000256" key="4">
    <source>
        <dbReference type="PIRSR" id="PIRSR001365-2"/>
    </source>
</evidence>
<feature type="active site" description="Schiff-base intermediate with substrate" evidence="3">
    <location>
        <position position="162"/>
    </location>
</feature>
<protein>
    <submittedName>
        <fullName evidence="5">4-hydroxy-tetrahydrodipicolinate synthase</fullName>
    </submittedName>
</protein>
<dbReference type="CDD" id="cd00408">
    <property type="entry name" value="DHDPS-like"/>
    <property type="match status" value="1"/>
</dbReference>
<dbReference type="AlphaFoldDB" id="A0A1G6DVJ1"/>
<evidence type="ECO:0000256" key="2">
    <source>
        <dbReference type="PIRNR" id="PIRNR001365"/>
    </source>
</evidence>
<proteinExistence type="inferred from homology"/>